<keyword evidence="1" id="KW-0808">Transferase</keyword>
<dbReference type="SUPFAM" id="SSF53067">
    <property type="entry name" value="Actin-like ATPase domain"/>
    <property type="match status" value="1"/>
</dbReference>
<proteinExistence type="predicted"/>
<dbReference type="EC" id="2.7.1.5" evidence="1"/>
<dbReference type="InterPro" id="IPR043129">
    <property type="entry name" value="ATPase_NBD"/>
</dbReference>
<dbReference type="AlphaFoldDB" id="A0A7H4PEC5"/>
<sequence length="55" mass="6226">MNWEYTNATTTQLVNINSDSWDEDLLNWSGAPRDWFGTPTHPGNVIGHWILPAGQ</sequence>
<dbReference type="EMBL" id="UGMS01000002">
    <property type="protein sequence ID" value="STW66252.1"/>
    <property type="molecule type" value="Genomic_DNA"/>
</dbReference>
<accession>A0A7H4PEC5</accession>
<gene>
    <name evidence="1" type="primary">rhaB_1</name>
    <name evidence="1" type="ORF">NCTC11685_03995</name>
</gene>
<dbReference type="GO" id="GO:0008993">
    <property type="term" value="F:rhamnulokinase activity"/>
    <property type="evidence" value="ECO:0007669"/>
    <property type="project" value="UniProtKB-EC"/>
</dbReference>
<reference evidence="1 2" key="1">
    <citation type="submission" date="2018-06" db="EMBL/GenBank/DDBJ databases">
        <authorList>
            <consortium name="Pathogen Informatics"/>
            <person name="Doyle S."/>
        </authorList>
    </citation>
    <scope>NUCLEOTIDE SEQUENCE [LARGE SCALE GENOMIC DNA]</scope>
    <source>
        <strain evidence="1 2">NCTC11685</strain>
    </source>
</reference>
<name>A0A7H4PEC5_9ENTR</name>
<evidence type="ECO:0000313" key="2">
    <source>
        <dbReference type="Proteomes" id="UP000254863"/>
    </source>
</evidence>
<protein>
    <submittedName>
        <fullName evidence="1">Rhamnulokinase</fullName>
        <ecNumber evidence="1">2.7.1.5</ecNumber>
    </submittedName>
</protein>
<keyword evidence="1" id="KW-0418">Kinase</keyword>
<dbReference type="Gene3D" id="3.30.420.40">
    <property type="match status" value="1"/>
</dbReference>
<evidence type="ECO:0000313" key="1">
    <source>
        <dbReference type="EMBL" id="STW66252.1"/>
    </source>
</evidence>
<dbReference type="Proteomes" id="UP000254863">
    <property type="component" value="Unassembled WGS sequence"/>
</dbReference>
<organism evidence="1 2">
    <name type="scientific">Klebsiella michiganensis</name>
    <dbReference type="NCBI Taxonomy" id="1134687"/>
    <lineage>
        <taxon>Bacteria</taxon>
        <taxon>Pseudomonadati</taxon>
        <taxon>Pseudomonadota</taxon>
        <taxon>Gammaproteobacteria</taxon>
        <taxon>Enterobacterales</taxon>
        <taxon>Enterobacteriaceae</taxon>
        <taxon>Klebsiella/Raoultella group</taxon>
        <taxon>Klebsiella</taxon>
    </lineage>
</organism>
<comment type="caution">
    <text evidence="1">The sequence shown here is derived from an EMBL/GenBank/DDBJ whole genome shotgun (WGS) entry which is preliminary data.</text>
</comment>